<evidence type="ECO:0000256" key="11">
    <source>
        <dbReference type="PIRSR" id="PIRSR633865-1"/>
    </source>
</evidence>
<feature type="active site" description="Nucleophile" evidence="11">
    <location>
        <position position="17"/>
    </location>
</feature>
<dbReference type="GO" id="GO:0004843">
    <property type="term" value="F:cysteine-type deubiquitinase activity"/>
    <property type="evidence" value="ECO:0007669"/>
    <property type="project" value="UniProtKB-EC"/>
</dbReference>
<evidence type="ECO:0000256" key="12">
    <source>
        <dbReference type="PROSITE-ProRule" id="PRU00331"/>
    </source>
</evidence>
<dbReference type="Pfam" id="PF02099">
    <property type="entry name" value="Josephin"/>
    <property type="match status" value="1"/>
</dbReference>
<dbReference type="InterPro" id="IPR003903">
    <property type="entry name" value="UIM_dom"/>
</dbReference>
<feature type="active site" evidence="12">
    <location>
        <position position="124"/>
    </location>
</feature>
<feature type="active site" description="Proton acceptor" evidence="11">
    <location>
        <position position="124"/>
    </location>
</feature>
<reference evidence="14" key="1">
    <citation type="submission" date="2022-07" db="EMBL/GenBank/DDBJ databases">
        <authorList>
            <person name="Trinca V."/>
            <person name="Uliana J.V.C."/>
            <person name="Torres T.T."/>
            <person name="Ward R.J."/>
            <person name="Monesi N."/>
        </authorList>
    </citation>
    <scope>NUCLEOTIDE SEQUENCE</scope>
    <source>
        <strain evidence="14">HSMRA1968</strain>
        <tissue evidence="14">Whole embryos</tissue>
    </source>
</reference>
<evidence type="ECO:0000256" key="2">
    <source>
        <dbReference type="ARBA" id="ARBA00004123"/>
    </source>
</evidence>
<keyword evidence="4" id="KW-0645">Protease</keyword>
<keyword evidence="15" id="KW-1185">Reference proteome</keyword>
<dbReference type="PRINTS" id="PR01233">
    <property type="entry name" value="JOSEPHIN"/>
</dbReference>
<evidence type="ECO:0000313" key="15">
    <source>
        <dbReference type="Proteomes" id="UP001151699"/>
    </source>
</evidence>
<dbReference type="PANTHER" id="PTHR14159">
    <property type="entry name" value="ATAXIN-3-RELATED"/>
    <property type="match status" value="1"/>
</dbReference>
<dbReference type="GO" id="GO:0005634">
    <property type="term" value="C:nucleus"/>
    <property type="evidence" value="ECO:0007669"/>
    <property type="project" value="UniProtKB-SubCell"/>
</dbReference>
<evidence type="ECO:0000256" key="8">
    <source>
        <dbReference type="ARBA" id="ARBA00023015"/>
    </source>
</evidence>
<evidence type="ECO:0000256" key="3">
    <source>
        <dbReference type="ARBA" id="ARBA00012759"/>
    </source>
</evidence>
<name>A0A9Q0S3B9_9DIPT</name>
<dbReference type="AlphaFoldDB" id="A0A9Q0S3B9"/>
<accession>A0A9Q0S3B9</accession>
<organism evidence="14 15">
    <name type="scientific">Pseudolycoriella hygida</name>
    <dbReference type="NCBI Taxonomy" id="35572"/>
    <lineage>
        <taxon>Eukaryota</taxon>
        <taxon>Metazoa</taxon>
        <taxon>Ecdysozoa</taxon>
        <taxon>Arthropoda</taxon>
        <taxon>Hexapoda</taxon>
        <taxon>Insecta</taxon>
        <taxon>Pterygota</taxon>
        <taxon>Neoptera</taxon>
        <taxon>Endopterygota</taxon>
        <taxon>Diptera</taxon>
        <taxon>Nematocera</taxon>
        <taxon>Sciaroidea</taxon>
        <taxon>Sciaridae</taxon>
        <taxon>Pseudolycoriella</taxon>
    </lineage>
</organism>
<evidence type="ECO:0000256" key="7">
    <source>
        <dbReference type="ARBA" id="ARBA00022807"/>
    </source>
</evidence>
<evidence type="ECO:0000313" key="14">
    <source>
        <dbReference type="EMBL" id="KAJ6642448.1"/>
    </source>
</evidence>
<dbReference type="PROSITE" id="PS50330">
    <property type="entry name" value="UIM"/>
    <property type="match status" value="1"/>
</dbReference>
<dbReference type="Gene3D" id="1.10.287.10">
    <property type="entry name" value="S15/NS1, RNA-binding"/>
    <property type="match status" value="1"/>
</dbReference>
<dbReference type="GO" id="GO:0016579">
    <property type="term" value="P:protein deubiquitination"/>
    <property type="evidence" value="ECO:0007669"/>
    <property type="project" value="InterPro"/>
</dbReference>
<proteinExistence type="predicted"/>
<keyword evidence="8" id="KW-0805">Transcription regulation</keyword>
<dbReference type="SMART" id="SM01246">
    <property type="entry name" value="Josephin"/>
    <property type="match status" value="1"/>
</dbReference>
<sequence length="283" mass="32504">MWITDNIFHEKQDARLCAQHCLNASLQGSYFTAVDLSKLAQDLDDQERIRMSENGLDSNEYRDFISQPSGNMDDTGYFSIQVIARALETFNLELIPVDSTDERAQRARNDPTAVQAFIFNMESHWFCVRRFHTHWFNLNSLLNKPKYMSSLYLTEYLRQMKEDGYAIFIVSGVFPDCIADHSPPFFDESVVEPPTVDLTSDDDDLQRAIQLSLSCSTNSVTELEKALEMSLESFEQSRSVERTFEPSVNFSSSNSKQLEISHSLKKRGVGYVAFTYLPMNFKE</sequence>
<dbReference type="EC" id="3.4.19.12" evidence="3"/>
<keyword evidence="6 12" id="KW-0378">Hydrolase</keyword>
<dbReference type="OrthoDB" id="10063692at2759"/>
<dbReference type="InterPro" id="IPR006155">
    <property type="entry name" value="Josephin"/>
</dbReference>
<dbReference type="EMBL" id="WJQU01000002">
    <property type="protein sequence ID" value="KAJ6642448.1"/>
    <property type="molecule type" value="Genomic_DNA"/>
</dbReference>
<dbReference type="PANTHER" id="PTHR14159:SF0">
    <property type="entry name" value="ATAXIN-3-RELATED"/>
    <property type="match status" value="1"/>
</dbReference>
<keyword evidence="9" id="KW-0804">Transcription</keyword>
<comment type="caution">
    <text evidence="14">The sequence shown here is derived from an EMBL/GenBank/DDBJ whole genome shotgun (WGS) entry which is preliminary data.</text>
</comment>
<evidence type="ECO:0000256" key="1">
    <source>
        <dbReference type="ARBA" id="ARBA00000707"/>
    </source>
</evidence>
<dbReference type="GO" id="GO:0006508">
    <property type="term" value="P:proteolysis"/>
    <property type="evidence" value="ECO:0007669"/>
    <property type="project" value="UniProtKB-KW"/>
</dbReference>
<evidence type="ECO:0000256" key="5">
    <source>
        <dbReference type="ARBA" id="ARBA00022786"/>
    </source>
</evidence>
<feature type="domain" description="Josephin" evidence="13">
    <location>
        <begin position="4"/>
        <end position="185"/>
    </location>
</feature>
<dbReference type="InterPro" id="IPR033865">
    <property type="entry name" value="Ataxin-3"/>
</dbReference>
<comment type="subcellular location">
    <subcellularLocation>
        <location evidence="2">Nucleus</location>
    </subcellularLocation>
</comment>
<dbReference type="Pfam" id="PF02809">
    <property type="entry name" value="UIM"/>
    <property type="match status" value="2"/>
</dbReference>
<dbReference type="Gene3D" id="3.90.70.40">
    <property type="match status" value="1"/>
</dbReference>
<evidence type="ECO:0000256" key="6">
    <source>
        <dbReference type="ARBA" id="ARBA00022801"/>
    </source>
</evidence>
<evidence type="ECO:0000256" key="4">
    <source>
        <dbReference type="ARBA" id="ARBA00022670"/>
    </source>
</evidence>
<comment type="catalytic activity">
    <reaction evidence="1">
        <text>Thiol-dependent hydrolysis of ester, thioester, amide, peptide and isopeptide bonds formed by the C-terminal Gly of ubiquitin (a 76-residue protein attached to proteins as an intracellular targeting signal).</text>
        <dbReference type="EC" id="3.4.19.12"/>
    </reaction>
</comment>
<keyword evidence="5" id="KW-0833">Ubl conjugation pathway</keyword>
<dbReference type="Proteomes" id="UP001151699">
    <property type="component" value="Chromosome B"/>
</dbReference>
<feature type="active site" evidence="12">
    <location>
        <position position="17"/>
    </location>
</feature>
<protein>
    <recommendedName>
        <fullName evidence="3">ubiquitinyl hydrolase 1</fullName>
        <ecNumber evidence="3">3.4.19.12</ecNumber>
    </recommendedName>
</protein>
<evidence type="ECO:0000256" key="9">
    <source>
        <dbReference type="ARBA" id="ARBA00023163"/>
    </source>
</evidence>
<evidence type="ECO:0000259" key="13">
    <source>
        <dbReference type="PROSITE" id="PS50957"/>
    </source>
</evidence>
<keyword evidence="10" id="KW-0539">Nucleus</keyword>
<feature type="active site" evidence="11 12">
    <location>
        <position position="139"/>
    </location>
</feature>
<gene>
    <name evidence="14" type="primary">ATXN3</name>
    <name evidence="14" type="ORF">Bhyg_07397</name>
</gene>
<dbReference type="PROSITE" id="PS50957">
    <property type="entry name" value="JOSEPHIN"/>
    <property type="match status" value="1"/>
</dbReference>
<keyword evidence="7" id="KW-0788">Thiol protease</keyword>
<evidence type="ECO:0000256" key="10">
    <source>
        <dbReference type="ARBA" id="ARBA00023242"/>
    </source>
</evidence>